<protein>
    <submittedName>
        <fullName evidence="3">DUF4878 domain-containing protein</fullName>
    </submittedName>
</protein>
<keyword evidence="4" id="KW-1185">Reference proteome</keyword>
<feature type="domain" description="DUF4878" evidence="2">
    <location>
        <begin position="19"/>
        <end position="123"/>
    </location>
</feature>
<dbReference type="RefSeq" id="WP_379819189.1">
    <property type="nucleotide sequence ID" value="NZ_JBHUMD010000001.1"/>
</dbReference>
<dbReference type="EMBL" id="JBHUMD010000001">
    <property type="protein sequence ID" value="MFD2600480.1"/>
    <property type="molecule type" value="Genomic_DNA"/>
</dbReference>
<comment type="caution">
    <text evidence="3">The sequence shown here is derived from an EMBL/GenBank/DDBJ whole genome shotgun (WGS) entry which is preliminary data.</text>
</comment>
<evidence type="ECO:0000313" key="3">
    <source>
        <dbReference type="EMBL" id="MFD2600480.1"/>
    </source>
</evidence>
<sequence>MKQIKLFAATAIVSLSLFSCSGNSPEATAEKFITLTQQGEFGQAKEYCTEQTGALLGMAEGMVGDKKAEMKEKNKDLKVSILSSEIKGDSVASVKYKVTGNEVADKSGEKSLDLKKVDGKWKVHMNKEGAR</sequence>
<dbReference type="Gene3D" id="3.10.450.50">
    <property type="match status" value="1"/>
</dbReference>
<evidence type="ECO:0000256" key="1">
    <source>
        <dbReference type="SAM" id="SignalP"/>
    </source>
</evidence>
<evidence type="ECO:0000259" key="2">
    <source>
        <dbReference type="Pfam" id="PF12870"/>
    </source>
</evidence>
<dbReference type="Pfam" id="PF12870">
    <property type="entry name" value="DUF4878"/>
    <property type="match status" value="1"/>
</dbReference>
<dbReference type="Proteomes" id="UP001597480">
    <property type="component" value="Unassembled WGS sequence"/>
</dbReference>
<evidence type="ECO:0000313" key="4">
    <source>
        <dbReference type="Proteomes" id="UP001597480"/>
    </source>
</evidence>
<keyword evidence="1" id="KW-0732">Signal</keyword>
<feature type="chain" id="PRO_5047266669" evidence="1">
    <location>
        <begin position="22"/>
        <end position="131"/>
    </location>
</feature>
<name>A0ABW5NPX5_9FLAO</name>
<feature type="signal peptide" evidence="1">
    <location>
        <begin position="1"/>
        <end position="21"/>
    </location>
</feature>
<dbReference type="PROSITE" id="PS51257">
    <property type="entry name" value="PROKAR_LIPOPROTEIN"/>
    <property type="match status" value="1"/>
</dbReference>
<accession>A0ABW5NPX5</accession>
<proteinExistence type="predicted"/>
<reference evidence="4" key="1">
    <citation type="journal article" date="2019" name="Int. J. Syst. Evol. Microbiol.">
        <title>The Global Catalogue of Microorganisms (GCM) 10K type strain sequencing project: providing services to taxonomists for standard genome sequencing and annotation.</title>
        <authorList>
            <consortium name="The Broad Institute Genomics Platform"/>
            <consortium name="The Broad Institute Genome Sequencing Center for Infectious Disease"/>
            <person name="Wu L."/>
            <person name="Ma J."/>
        </authorList>
    </citation>
    <scope>NUCLEOTIDE SEQUENCE [LARGE SCALE GENOMIC DNA]</scope>
    <source>
        <strain evidence="4">KCTC 42107</strain>
    </source>
</reference>
<dbReference type="InterPro" id="IPR024267">
    <property type="entry name" value="DUF4878"/>
</dbReference>
<organism evidence="3 4">
    <name type="scientific">Flavobacterium suzhouense</name>
    <dbReference type="NCBI Taxonomy" id="1529638"/>
    <lineage>
        <taxon>Bacteria</taxon>
        <taxon>Pseudomonadati</taxon>
        <taxon>Bacteroidota</taxon>
        <taxon>Flavobacteriia</taxon>
        <taxon>Flavobacteriales</taxon>
        <taxon>Flavobacteriaceae</taxon>
        <taxon>Flavobacterium</taxon>
    </lineage>
</organism>
<gene>
    <name evidence="3" type="ORF">ACFSR3_00300</name>
</gene>